<dbReference type="AlphaFoldDB" id="A0A0P7Z4T3"/>
<accession>A0A0P7Z4T3</accession>
<dbReference type="Proteomes" id="UP000050416">
    <property type="component" value="Unassembled WGS sequence"/>
</dbReference>
<comment type="caution">
    <text evidence="6">The sequence shown here is derived from an EMBL/GenBank/DDBJ whole genome shotgun (WGS) entry which is preliminary data.</text>
</comment>
<evidence type="ECO:0000313" key="6">
    <source>
        <dbReference type="EMBL" id="KPQ29408.1"/>
    </source>
</evidence>
<dbReference type="PATRIC" id="fig|1305731.5.peg.2728"/>
<feature type="signal peptide" evidence="4">
    <location>
        <begin position="1"/>
        <end position="22"/>
    </location>
</feature>
<dbReference type="GO" id="GO:0042597">
    <property type="term" value="C:periplasmic space"/>
    <property type="evidence" value="ECO:0007669"/>
    <property type="project" value="UniProtKB-SubCell"/>
</dbReference>
<feature type="domain" description="SsuA/THI5-like" evidence="5">
    <location>
        <begin position="39"/>
        <end position="246"/>
    </location>
</feature>
<feature type="chain" id="PRO_5006146941" evidence="4">
    <location>
        <begin position="23"/>
        <end position="344"/>
    </location>
</feature>
<comment type="similarity">
    <text evidence="2">Belongs to the bacterial solute-binding protein SsuA/TauA family.</text>
</comment>
<name>A0A0P7Z4T3_9GAMM</name>
<dbReference type="EMBL" id="LJZQ01000006">
    <property type="protein sequence ID" value="KPQ29408.1"/>
    <property type="molecule type" value="Genomic_DNA"/>
</dbReference>
<dbReference type="STRING" id="1305731.GCA_000934705_00257"/>
<keyword evidence="3 4" id="KW-0732">Signal</keyword>
<evidence type="ECO:0000256" key="2">
    <source>
        <dbReference type="ARBA" id="ARBA00010742"/>
    </source>
</evidence>
<evidence type="ECO:0000256" key="4">
    <source>
        <dbReference type="SAM" id="SignalP"/>
    </source>
</evidence>
<evidence type="ECO:0000313" key="7">
    <source>
        <dbReference type="Proteomes" id="UP000050416"/>
    </source>
</evidence>
<dbReference type="InterPro" id="IPR015168">
    <property type="entry name" value="SsuA/THI5"/>
</dbReference>
<reference evidence="6 7" key="1">
    <citation type="submission" date="2015-09" db="EMBL/GenBank/DDBJ databases">
        <title>Identification and resolution of microdiversity through metagenomic sequencing of parallel consortia.</title>
        <authorList>
            <person name="Nelson W.C."/>
            <person name="Romine M.F."/>
            <person name="Lindemann S.R."/>
        </authorList>
    </citation>
    <scope>NUCLEOTIDE SEQUENCE [LARGE SCALE GENOMIC DNA]</scope>
    <source>
        <strain evidence="6">HL-55</strain>
    </source>
</reference>
<dbReference type="Pfam" id="PF09084">
    <property type="entry name" value="NMT1"/>
    <property type="match status" value="1"/>
</dbReference>
<comment type="subcellular location">
    <subcellularLocation>
        <location evidence="1">Periplasm</location>
    </subcellularLocation>
</comment>
<sequence>MHWLKRSLSVLMLALLSGNALSAETVRLSLFSWPGYGFWFIAQEKNLAPDLNLEITIIEDPYESFSLMTAGMLDVTSSTAEYGPIAADKGVPIKMATYTNPSYGTDKIVLAPGIESAADLKGKSVAVLEGGLTQIFMGIWLESNGVSIDDVTFTNLIMDDAVGALVGGNVSAAEFWEPFGSQALAALPGATVAASSDESGWIETALLGDAMYMSDAFLENKPETAAKVMQAYFDAVDYWKANPAEANEIIAKALRFPVSDVEKVIGSTGEIHKGGIWIFDKTQAAKYMGLLPGELPLGLPNGQVTENWETVTDWWLKFKLVDERHPMSAGVDMTPLTAIIDSDQ</sequence>
<evidence type="ECO:0000259" key="5">
    <source>
        <dbReference type="Pfam" id="PF09084"/>
    </source>
</evidence>
<dbReference type="SUPFAM" id="SSF53850">
    <property type="entry name" value="Periplasmic binding protein-like II"/>
    <property type="match status" value="1"/>
</dbReference>
<dbReference type="PANTHER" id="PTHR30024:SF47">
    <property type="entry name" value="TAURINE-BINDING PERIPLASMIC PROTEIN"/>
    <property type="match status" value="1"/>
</dbReference>
<gene>
    <name evidence="6" type="ORF">HLUCCX14_06105</name>
</gene>
<dbReference type="PANTHER" id="PTHR30024">
    <property type="entry name" value="ALIPHATIC SULFONATES-BINDING PROTEIN-RELATED"/>
    <property type="match status" value="1"/>
</dbReference>
<protein>
    <submittedName>
        <fullName evidence="6">NitT/TauT family transport system substrate-binding protein</fullName>
    </submittedName>
</protein>
<organism evidence="6 7">
    <name type="scientific">Marinobacter excellens HL-55</name>
    <dbReference type="NCBI Taxonomy" id="1305731"/>
    <lineage>
        <taxon>Bacteria</taxon>
        <taxon>Pseudomonadati</taxon>
        <taxon>Pseudomonadota</taxon>
        <taxon>Gammaproteobacteria</taxon>
        <taxon>Pseudomonadales</taxon>
        <taxon>Marinobacteraceae</taxon>
        <taxon>Marinobacter</taxon>
    </lineage>
</organism>
<evidence type="ECO:0000256" key="1">
    <source>
        <dbReference type="ARBA" id="ARBA00004418"/>
    </source>
</evidence>
<dbReference type="OrthoDB" id="286202at2"/>
<proteinExistence type="inferred from homology"/>
<dbReference type="Gene3D" id="3.40.190.10">
    <property type="entry name" value="Periplasmic binding protein-like II"/>
    <property type="match status" value="2"/>
</dbReference>
<evidence type="ECO:0000256" key="3">
    <source>
        <dbReference type="ARBA" id="ARBA00022729"/>
    </source>
</evidence>